<keyword evidence="3" id="KW-0677">Repeat</keyword>
<evidence type="ECO:0000256" key="7">
    <source>
        <dbReference type="SAM" id="Phobius"/>
    </source>
</evidence>
<dbReference type="PANTHER" id="PTHR24186">
    <property type="entry name" value="PROTEIN PHOSPHATASE 1 REGULATORY SUBUNIT"/>
    <property type="match status" value="1"/>
</dbReference>
<evidence type="ECO:0000313" key="10">
    <source>
        <dbReference type="Proteomes" id="UP001415857"/>
    </source>
</evidence>
<sequence>MSIPSENNGGFGFRILKNLEQLIIPTSCRSLHPDVLKSENRNVLLVASTLIAIVTFRAGVTPPGGCWQQTDEKEGIYAGRAIFSAEKVPFHVFLIFNTLAFISSIFLLLLLTSGFPFFLEVFIASVSMVITYASAVYAVTPSENVQFRLIFMSAAALMLVRLLISLICRQINRIFKTTNISG</sequence>
<keyword evidence="4 7" id="KW-1133">Transmembrane helix</keyword>
<keyword evidence="6 7" id="KW-0472">Membrane</keyword>
<feature type="domain" description="PGG" evidence="8">
    <location>
        <begin position="39"/>
        <end position="137"/>
    </location>
</feature>
<keyword evidence="2 7" id="KW-0812">Transmembrane</keyword>
<dbReference type="Pfam" id="PF13962">
    <property type="entry name" value="PGG"/>
    <property type="match status" value="1"/>
</dbReference>
<dbReference type="PANTHER" id="PTHR24186:SF37">
    <property type="entry name" value="PGG DOMAIN-CONTAINING PROTEIN"/>
    <property type="match status" value="1"/>
</dbReference>
<evidence type="ECO:0000256" key="1">
    <source>
        <dbReference type="ARBA" id="ARBA00004141"/>
    </source>
</evidence>
<keyword evidence="5" id="KW-0040">ANK repeat</keyword>
<evidence type="ECO:0000259" key="8">
    <source>
        <dbReference type="Pfam" id="PF13962"/>
    </source>
</evidence>
<dbReference type="AlphaFoldDB" id="A0AAP0R220"/>
<feature type="transmembrane region" description="Helical" evidence="7">
    <location>
        <begin position="117"/>
        <end position="139"/>
    </location>
</feature>
<evidence type="ECO:0000256" key="4">
    <source>
        <dbReference type="ARBA" id="ARBA00022989"/>
    </source>
</evidence>
<proteinExistence type="predicted"/>
<evidence type="ECO:0000256" key="6">
    <source>
        <dbReference type="ARBA" id="ARBA00023136"/>
    </source>
</evidence>
<comment type="subcellular location">
    <subcellularLocation>
        <location evidence="1">Membrane</location>
        <topology evidence="1">Multi-pass membrane protein</topology>
    </subcellularLocation>
</comment>
<feature type="transmembrane region" description="Helical" evidence="7">
    <location>
        <begin position="43"/>
        <end position="60"/>
    </location>
</feature>
<evidence type="ECO:0000256" key="5">
    <source>
        <dbReference type="ARBA" id="ARBA00023043"/>
    </source>
</evidence>
<feature type="transmembrane region" description="Helical" evidence="7">
    <location>
        <begin position="90"/>
        <end position="110"/>
    </location>
</feature>
<name>A0AAP0R220_LIQFO</name>
<evidence type="ECO:0000256" key="2">
    <source>
        <dbReference type="ARBA" id="ARBA00022692"/>
    </source>
</evidence>
<protein>
    <recommendedName>
        <fullName evidence="8">PGG domain-containing protein</fullName>
    </recommendedName>
</protein>
<evidence type="ECO:0000256" key="3">
    <source>
        <dbReference type="ARBA" id="ARBA00022737"/>
    </source>
</evidence>
<comment type="caution">
    <text evidence="9">The sequence shown here is derived from an EMBL/GenBank/DDBJ whole genome shotgun (WGS) entry which is preliminary data.</text>
</comment>
<accession>A0AAP0R220</accession>
<dbReference type="EMBL" id="JBBPBK010000299">
    <property type="protein sequence ID" value="KAK9265814.1"/>
    <property type="molecule type" value="Genomic_DNA"/>
</dbReference>
<dbReference type="InterPro" id="IPR026961">
    <property type="entry name" value="PGG_dom"/>
</dbReference>
<organism evidence="9 10">
    <name type="scientific">Liquidambar formosana</name>
    <name type="common">Formosan gum</name>
    <dbReference type="NCBI Taxonomy" id="63359"/>
    <lineage>
        <taxon>Eukaryota</taxon>
        <taxon>Viridiplantae</taxon>
        <taxon>Streptophyta</taxon>
        <taxon>Embryophyta</taxon>
        <taxon>Tracheophyta</taxon>
        <taxon>Spermatophyta</taxon>
        <taxon>Magnoliopsida</taxon>
        <taxon>eudicotyledons</taxon>
        <taxon>Gunneridae</taxon>
        <taxon>Pentapetalae</taxon>
        <taxon>Saxifragales</taxon>
        <taxon>Altingiaceae</taxon>
        <taxon>Liquidambar</taxon>
    </lineage>
</organism>
<gene>
    <name evidence="9" type="ORF">L1049_021575</name>
</gene>
<reference evidence="9 10" key="1">
    <citation type="journal article" date="2024" name="Plant J.">
        <title>Genome sequences and population genomics reveal climatic adaptation and genomic divergence between two closely related sweetgum species.</title>
        <authorList>
            <person name="Xu W.Q."/>
            <person name="Ren C.Q."/>
            <person name="Zhang X.Y."/>
            <person name="Comes H.P."/>
            <person name="Liu X.H."/>
            <person name="Li Y.G."/>
            <person name="Kettle C.J."/>
            <person name="Jalonen R."/>
            <person name="Gaisberger H."/>
            <person name="Ma Y.Z."/>
            <person name="Qiu Y.X."/>
        </authorList>
    </citation>
    <scope>NUCLEOTIDE SEQUENCE [LARGE SCALE GENOMIC DNA]</scope>
    <source>
        <strain evidence="9">Hangzhou</strain>
    </source>
</reference>
<keyword evidence="10" id="KW-1185">Reference proteome</keyword>
<evidence type="ECO:0000313" key="9">
    <source>
        <dbReference type="EMBL" id="KAK9265814.1"/>
    </source>
</evidence>
<feature type="transmembrane region" description="Helical" evidence="7">
    <location>
        <begin position="145"/>
        <end position="164"/>
    </location>
</feature>
<dbReference type="GO" id="GO:0005886">
    <property type="term" value="C:plasma membrane"/>
    <property type="evidence" value="ECO:0007669"/>
    <property type="project" value="TreeGrafter"/>
</dbReference>
<dbReference type="Proteomes" id="UP001415857">
    <property type="component" value="Unassembled WGS sequence"/>
</dbReference>